<dbReference type="InterPro" id="IPR020846">
    <property type="entry name" value="MFS_dom"/>
</dbReference>
<feature type="transmembrane region" description="Helical" evidence="4">
    <location>
        <begin position="312"/>
        <end position="337"/>
    </location>
</feature>
<organism evidence="6 7">
    <name type="scientific">Mesorhizobium qingshengii</name>
    <dbReference type="NCBI Taxonomy" id="1165689"/>
    <lineage>
        <taxon>Bacteria</taxon>
        <taxon>Pseudomonadati</taxon>
        <taxon>Pseudomonadota</taxon>
        <taxon>Alphaproteobacteria</taxon>
        <taxon>Hyphomicrobiales</taxon>
        <taxon>Phyllobacteriaceae</taxon>
        <taxon>Mesorhizobium</taxon>
    </lineage>
</organism>
<protein>
    <submittedName>
        <fullName evidence="6">Predicted arabinose efflux permease, MFS family</fullName>
    </submittedName>
</protein>
<dbReference type="EMBL" id="FMXM01000002">
    <property type="protein sequence ID" value="SDA38473.1"/>
    <property type="molecule type" value="Genomic_DNA"/>
</dbReference>
<evidence type="ECO:0000256" key="3">
    <source>
        <dbReference type="ARBA" id="ARBA00023136"/>
    </source>
</evidence>
<keyword evidence="3 4" id="KW-0472">Membrane</keyword>
<feature type="transmembrane region" description="Helical" evidence="4">
    <location>
        <begin position="178"/>
        <end position="198"/>
    </location>
</feature>
<feature type="transmembrane region" description="Helical" evidence="4">
    <location>
        <begin position="219"/>
        <end position="241"/>
    </location>
</feature>
<dbReference type="InterPro" id="IPR036259">
    <property type="entry name" value="MFS_trans_sf"/>
</dbReference>
<dbReference type="Pfam" id="PF07690">
    <property type="entry name" value="MFS_1"/>
    <property type="match status" value="1"/>
</dbReference>
<dbReference type="PROSITE" id="PS50850">
    <property type="entry name" value="MFS"/>
    <property type="match status" value="1"/>
</dbReference>
<dbReference type="Gene3D" id="1.20.1250.20">
    <property type="entry name" value="MFS general substrate transporter like domains"/>
    <property type="match status" value="1"/>
</dbReference>
<feature type="transmembrane region" description="Helical" evidence="4">
    <location>
        <begin position="253"/>
        <end position="276"/>
    </location>
</feature>
<feature type="transmembrane region" description="Helical" evidence="4">
    <location>
        <begin position="43"/>
        <end position="70"/>
    </location>
</feature>
<proteinExistence type="predicted"/>
<dbReference type="PANTHER" id="PTHR23518">
    <property type="entry name" value="C-METHYLTRANSFERASE"/>
    <property type="match status" value="1"/>
</dbReference>
<dbReference type="Proteomes" id="UP000198588">
    <property type="component" value="Unassembled WGS sequence"/>
</dbReference>
<feature type="transmembrane region" description="Helical" evidence="4">
    <location>
        <begin position="90"/>
        <end position="114"/>
    </location>
</feature>
<keyword evidence="1 4" id="KW-0812">Transmembrane</keyword>
<dbReference type="PANTHER" id="PTHR23518:SF2">
    <property type="entry name" value="MAJOR FACILITATOR SUPERFAMILY TRANSPORTER"/>
    <property type="match status" value="1"/>
</dbReference>
<feature type="transmembrane region" description="Helical" evidence="4">
    <location>
        <begin position="288"/>
        <end position="306"/>
    </location>
</feature>
<reference evidence="6 7" key="1">
    <citation type="submission" date="2016-10" db="EMBL/GenBank/DDBJ databases">
        <authorList>
            <person name="de Groot N.N."/>
        </authorList>
    </citation>
    <scope>NUCLEOTIDE SEQUENCE [LARGE SCALE GENOMIC DNA]</scope>
    <source>
        <strain evidence="6 7">CGMCC 1.12097</strain>
    </source>
</reference>
<gene>
    <name evidence="6" type="ORF">SAMN02927914_00037</name>
</gene>
<dbReference type="SUPFAM" id="SSF103473">
    <property type="entry name" value="MFS general substrate transporter"/>
    <property type="match status" value="1"/>
</dbReference>
<feature type="domain" description="Major facilitator superfamily (MFS) profile" evidence="5">
    <location>
        <begin position="20"/>
        <end position="402"/>
    </location>
</feature>
<dbReference type="STRING" id="1165689.SAMN02927914_00037"/>
<dbReference type="CDD" id="cd17370">
    <property type="entry name" value="MFS_MJ1317_like"/>
    <property type="match status" value="1"/>
</dbReference>
<evidence type="ECO:0000259" key="5">
    <source>
        <dbReference type="PROSITE" id="PS50850"/>
    </source>
</evidence>
<keyword evidence="2 4" id="KW-1133">Transmembrane helix</keyword>
<accession>A0A1G5UXX7</accession>
<evidence type="ECO:0000256" key="1">
    <source>
        <dbReference type="ARBA" id="ARBA00022692"/>
    </source>
</evidence>
<feature type="transmembrane region" description="Helical" evidence="4">
    <location>
        <begin position="377"/>
        <end position="399"/>
    </location>
</feature>
<evidence type="ECO:0000256" key="4">
    <source>
        <dbReference type="SAM" id="Phobius"/>
    </source>
</evidence>
<evidence type="ECO:0000256" key="2">
    <source>
        <dbReference type="ARBA" id="ARBA00022989"/>
    </source>
</evidence>
<dbReference type="GO" id="GO:0022857">
    <property type="term" value="F:transmembrane transporter activity"/>
    <property type="evidence" value="ECO:0007669"/>
    <property type="project" value="InterPro"/>
</dbReference>
<dbReference type="AlphaFoldDB" id="A0A1G5UXX7"/>
<name>A0A1G5UXX7_9HYPH</name>
<dbReference type="InterPro" id="IPR011701">
    <property type="entry name" value="MFS"/>
</dbReference>
<sequence>MEHFETSENAPIRLRTIPAGIWALGFVSLLMDVSSEMIHALLPIYLVTAMGASMVTVGMIEGVAEATAAITKVFSGALSDWLGKRKLLAVIGYGLAAVTKLVFPLASTVGWVMAARFVDRIGKGIRDAPRDALVADIAPPHLRGASFGLRQSLDTVGAFVGPLLAIGFMWLTFNQFQIVFWVAILPGVLAVALLLVVVKEPARPAGLREVRAPLSLPELRSLGSSFWLVVCVATVFTLARFSEAFLILRAQAMGLPIVLIPLVLVVMNVIYSLAAYPAGALSDRVNRLTMLIIGFSILIAADLVLARPGNLAGVALGVALWGLHLGFTQGLLATLVADTAPPELRGTAFGIFNLSGGLSLLAASLLAGMLWDNFGPQMTFLAGAGFTALALLGLGLVRWRVPALGRNQKTETEEGTTSSQSETRP</sequence>
<evidence type="ECO:0000313" key="7">
    <source>
        <dbReference type="Proteomes" id="UP000198588"/>
    </source>
</evidence>
<evidence type="ECO:0000313" key="6">
    <source>
        <dbReference type="EMBL" id="SDA38473.1"/>
    </source>
</evidence>
<feature type="transmembrane region" description="Helical" evidence="4">
    <location>
        <begin position="12"/>
        <end position="31"/>
    </location>
</feature>
<dbReference type="RefSeq" id="WP_091574543.1">
    <property type="nucleotide sequence ID" value="NZ_FMXM01000002.1"/>
</dbReference>
<feature type="transmembrane region" description="Helical" evidence="4">
    <location>
        <begin position="349"/>
        <end position="371"/>
    </location>
</feature>
<dbReference type="OrthoDB" id="9803985at2"/>